<evidence type="ECO:0000313" key="3">
    <source>
        <dbReference type="Proteomes" id="UP001620626"/>
    </source>
</evidence>
<evidence type="ECO:0000313" key="2">
    <source>
        <dbReference type="EMBL" id="KAL3080433.1"/>
    </source>
</evidence>
<dbReference type="EMBL" id="JBICBT010001160">
    <property type="protein sequence ID" value="KAL3080433.1"/>
    <property type="molecule type" value="Genomic_DNA"/>
</dbReference>
<sequence>MIDFGNPNGKWPFKVGRGFTTEEKMSISDAKVAADKAVIAKNIKMIDQMHRMPIMRAKSTKIFNKLDILPKLNAKEVSTNTDQKIGNKQSNNTPKLTEEKMPVSDAKIADDKAVIAKNIKMIDQVHKMPIVRAKSTKIFNKVDSLPKLDAKEVTISNAQKIANKQPNKAPKKTEIKMPISDAKSAADNAVTEEYIKKTDQMQQMPLVDAKSTKNSNKLGILPKLDAKEVSISIDEKIGNKQPNNAPKSDPKIAIKKKKDASGKNSIEEKRKTINH</sequence>
<evidence type="ECO:0000256" key="1">
    <source>
        <dbReference type="SAM" id="MobiDB-lite"/>
    </source>
</evidence>
<name>A0ABD2J3X6_9BILA</name>
<reference evidence="2 3" key="1">
    <citation type="submission" date="2024-10" db="EMBL/GenBank/DDBJ databases">
        <authorList>
            <person name="Kim D."/>
        </authorList>
    </citation>
    <scope>NUCLEOTIDE SEQUENCE [LARGE SCALE GENOMIC DNA]</scope>
    <source>
        <strain evidence="2">BH-2024</strain>
    </source>
</reference>
<proteinExistence type="predicted"/>
<dbReference type="AlphaFoldDB" id="A0ABD2J3X6"/>
<dbReference type="Proteomes" id="UP001620626">
    <property type="component" value="Unassembled WGS sequence"/>
</dbReference>
<organism evidence="2 3">
    <name type="scientific">Heterodera trifolii</name>
    <dbReference type="NCBI Taxonomy" id="157864"/>
    <lineage>
        <taxon>Eukaryota</taxon>
        <taxon>Metazoa</taxon>
        <taxon>Ecdysozoa</taxon>
        <taxon>Nematoda</taxon>
        <taxon>Chromadorea</taxon>
        <taxon>Rhabditida</taxon>
        <taxon>Tylenchina</taxon>
        <taxon>Tylenchomorpha</taxon>
        <taxon>Tylenchoidea</taxon>
        <taxon>Heteroderidae</taxon>
        <taxon>Heteroderinae</taxon>
        <taxon>Heterodera</taxon>
    </lineage>
</organism>
<keyword evidence="3" id="KW-1185">Reference proteome</keyword>
<gene>
    <name evidence="2" type="ORF">niasHT_038870</name>
</gene>
<comment type="caution">
    <text evidence="2">The sequence shown here is derived from an EMBL/GenBank/DDBJ whole genome shotgun (WGS) entry which is preliminary data.</text>
</comment>
<accession>A0ABD2J3X6</accession>
<feature type="region of interest" description="Disordered" evidence="1">
    <location>
        <begin position="234"/>
        <end position="275"/>
    </location>
</feature>
<feature type="compositionally biased region" description="Basic and acidic residues" evidence="1">
    <location>
        <begin position="259"/>
        <end position="275"/>
    </location>
</feature>
<protein>
    <submittedName>
        <fullName evidence="2">Uncharacterized protein</fullName>
    </submittedName>
</protein>